<dbReference type="Proteomes" id="UP000029033">
    <property type="component" value="Unassembled WGS sequence"/>
</dbReference>
<keyword evidence="3" id="KW-1185">Reference proteome</keyword>
<feature type="compositionally biased region" description="Basic and acidic residues" evidence="1">
    <location>
        <begin position="21"/>
        <end position="32"/>
    </location>
</feature>
<accession>A0A087DI42</accession>
<dbReference type="STRING" id="158787.BSCA_1010"/>
<dbReference type="GeneID" id="85165996"/>
<sequence>MGQRGPQKNPLGLRIVNGRGAGRDSGGRRIADDDAGFERGAPAVPKWLTGEALNTWRRIVPKLAKRGIIKPEDRDALAAYCLAVASMRQAQESIDEQGVLIATERGAQKLNPAFTILTQASNTIRAFAHEFGLTPASESNVARSDDGEQEDNPFAATGV</sequence>
<dbReference type="EMBL" id="JGZO01000004">
    <property type="protein sequence ID" value="KFI95192.1"/>
    <property type="molecule type" value="Genomic_DNA"/>
</dbReference>
<dbReference type="RefSeq" id="WP_033519685.1">
    <property type="nucleotide sequence ID" value="NZ_CAUPKV010000009.1"/>
</dbReference>
<feature type="region of interest" description="Disordered" evidence="1">
    <location>
        <begin position="137"/>
        <end position="159"/>
    </location>
</feature>
<evidence type="ECO:0000256" key="1">
    <source>
        <dbReference type="SAM" id="MobiDB-lite"/>
    </source>
</evidence>
<dbReference type="Pfam" id="PF05119">
    <property type="entry name" value="Terminase_4"/>
    <property type="match status" value="1"/>
</dbReference>
<protein>
    <submittedName>
        <fullName evidence="2">Terminase</fullName>
    </submittedName>
</protein>
<reference evidence="2 3" key="1">
    <citation type="submission" date="2014-03" db="EMBL/GenBank/DDBJ databases">
        <title>Genomics of Bifidobacteria.</title>
        <authorList>
            <person name="Ventura M."/>
            <person name="Milani C."/>
            <person name="Lugli G.A."/>
        </authorList>
    </citation>
    <scope>NUCLEOTIDE SEQUENCE [LARGE SCALE GENOMIC DNA]</scope>
    <source>
        <strain evidence="2 3">LMG 21589</strain>
    </source>
</reference>
<dbReference type="InterPro" id="IPR006448">
    <property type="entry name" value="Phage_term_ssu_P27"/>
</dbReference>
<dbReference type="NCBIfam" id="TIGR01558">
    <property type="entry name" value="sm_term_P27"/>
    <property type="match status" value="1"/>
</dbReference>
<evidence type="ECO:0000313" key="2">
    <source>
        <dbReference type="EMBL" id="KFI95192.1"/>
    </source>
</evidence>
<evidence type="ECO:0000313" key="3">
    <source>
        <dbReference type="Proteomes" id="UP000029033"/>
    </source>
</evidence>
<organism evidence="2 3">
    <name type="scientific">Bifidobacterium scardovii</name>
    <dbReference type="NCBI Taxonomy" id="158787"/>
    <lineage>
        <taxon>Bacteria</taxon>
        <taxon>Bacillati</taxon>
        <taxon>Actinomycetota</taxon>
        <taxon>Actinomycetes</taxon>
        <taxon>Bifidobacteriales</taxon>
        <taxon>Bifidobacteriaceae</taxon>
        <taxon>Bifidobacterium</taxon>
    </lineage>
</organism>
<name>A0A087DI42_9BIFI</name>
<feature type="region of interest" description="Disordered" evidence="1">
    <location>
        <begin position="1"/>
        <end position="41"/>
    </location>
</feature>
<gene>
    <name evidence="2" type="ORF">BSCA_1010</name>
</gene>
<comment type="caution">
    <text evidence="2">The sequence shown here is derived from an EMBL/GenBank/DDBJ whole genome shotgun (WGS) entry which is preliminary data.</text>
</comment>
<dbReference type="eggNOG" id="COG3747">
    <property type="taxonomic scope" value="Bacteria"/>
</dbReference>
<dbReference type="OrthoDB" id="7843333at2"/>
<proteinExistence type="predicted"/>
<dbReference type="AlphaFoldDB" id="A0A087DI42"/>